<gene>
    <name evidence="2" type="ORF">ABSL23_01125</name>
</gene>
<name>A0AAU8C8R1_9EURY</name>
<dbReference type="RefSeq" id="WP_353633353.1">
    <property type="nucleotide sequence ID" value="NZ_CP159203.1"/>
</dbReference>
<geneLocation type="plasmid" evidence="2">
    <name>pNMX12-1_234</name>
</geneLocation>
<feature type="region of interest" description="Disordered" evidence="1">
    <location>
        <begin position="582"/>
        <end position="604"/>
    </location>
</feature>
<protein>
    <submittedName>
        <fullName evidence="2">Uncharacterized protein</fullName>
    </submittedName>
</protein>
<dbReference type="GeneID" id="91107709"/>
<keyword evidence="2" id="KW-0614">Plasmid</keyword>
<organism evidence="2">
    <name type="scientific">Halobacterium sp. NMX12-1</name>
    <dbReference type="NCBI Taxonomy" id="3166650"/>
    <lineage>
        <taxon>Archaea</taxon>
        <taxon>Methanobacteriati</taxon>
        <taxon>Methanobacteriota</taxon>
        <taxon>Stenosarchaea group</taxon>
        <taxon>Halobacteria</taxon>
        <taxon>Halobacteriales</taxon>
        <taxon>Halobacteriaceae</taxon>
        <taxon>Halobacterium</taxon>
    </lineage>
</organism>
<reference evidence="2" key="1">
    <citation type="submission" date="2024-06" db="EMBL/GenBank/DDBJ databases">
        <title>Genome Sequence of an extremely halophilic archaeon isolated from Permian era halite, Salado Formation, Carlsbad, New Mexico: Halobacterium sp. strain NMX12-1.</title>
        <authorList>
            <person name="Sotoa L."/>
            <person name="DasSarma P."/>
            <person name="Anton B.P."/>
            <person name="Vincze T."/>
            <person name="Verma I."/>
            <person name="Eralp B."/>
            <person name="Powers D.W."/>
            <person name="Dozier B.L."/>
            <person name="Roberts R.J."/>
            <person name="DasSarma S."/>
        </authorList>
    </citation>
    <scope>NUCLEOTIDE SEQUENCE</scope>
    <source>
        <strain evidence="2">NMX12-1</strain>
        <plasmid evidence="2">pNMX12-1_234</plasmid>
    </source>
</reference>
<proteinExistence type="predicted"/>
<feature type="region of interest" description="Disordered" evidence="1">
    <location>
        <begin position="36"/>
        <end position="57"/>
    </location>
</feature>
<dbReference type="AlphaFoldDB" id="A0AAU8C8R1"/>
<dbReference type="EMBL" id="CP159203">
    <property type="protein sequence ID" value="XCF15238.1"/>
    <property type="molecule type" value="Genomic_DNA"/>
</dbReference>
<accession>A0AAU8C8R1</accession>
<evidence type="ECO:0000313" key="2">
    <source>
        <dbReference type="EMBL" id="XCF15238.1"/>
    </source>
</evidence>
<dbReference type="KEGG" id="hanx:ABSL23_01125"/>
<sequence>MHPEGPDSETTRRAMLAAVGGGMVPLAGCSALDEMTREELDDSSSSGAGNSDSDDSTAGLQIHIEDIRPGEIDVTIDNPTSAGAGVLLVDTSPDILPNHPSSSGVRQTVVDEVVQLPEETTTRTFEVELDQWYAQRFHATFEYNVDGDPRDVTTVTEDCYFPYYNAVEDREAIRNVGPSEFTEEDWSAWDDSNEQVSGATSWWTSPETSEYNVPDVDADEFPPDVYQYNNVRATFIVRMVVYMDDEDGRTMRKTWFGFNLELSDWEMIEARRWNSPSIIAYERGSQPATETTPMSWGESMISGAKAYGHRLYGDFNANLARTPYQAYQSGLNGFTPIAHRWPDENREQYRVYRDVNALQGAGGRPIAKRLATKIEDALAPHPMNPRHPESYWKATALKAWLGSSGYDFESGDGKYHFMPEELLDRWYRDENLDEDVGGNCVDTSLTYAGIAVHLLEESVGYSSVDIEGWFGHAVPLIFGLEHPEELPDHVPFRGHRRERKYTRLVEAMTLDSDIILSDGDITRQETGDWTLDDYGLDELPASVAESTSSEATVGYENATSDHSFSVITFARGMQINSHIPLNSAFEPDAEGDVVAPDNEQDPPF</sequence>
<evidence type="ECO:0000256" key="1">
    <source>
        <dbReference type="SAM" id="MobiDB-lite"/>
    </source>
</evidence>